<keyword evidence="4" id="KW-0433">Leucine-rich repeat</keyword>
<dbReference type="SMART" id="SM00369">
    <property type="entry name" value="LRR_TYP"/>
    <property type="match status" value="10"/>
</dbReference>
<keyword evidence="3" id="KW-1003">Cell membrane</keyword>
<dbReference type="PANTHER" id="PTHR48054">
    <property type="entry name" value="RECEPTOR KINASE-LIKE PROTEIN XA21"/>
    <property type="match status" value="1"/>
</dbReference>
<dbReference type="SMART" id="SM00365">
    <property type="entry name" value="LRR_SD22"/>
    <property type="match status" value="6"/>
</dbReference>
<name>A0A9Q1QAZ2_9CARY</name>
<dbReference type="Pfam" id="PF13516">
    <property type="entry name" value="LRR_6"/>
    <property type="match status" value="1"/>
</dbReference>
<dbReference type="AlphaFoldDB" id="A0A9Q1QAZ2"/>
<dbReference type="Proteomes" id="UP001153076">
    <property type="component" value="Unassembled WGS sequence"/>
</dbReference>
<sequence length="898" mass="99624">MYLILNLKMTMHMDSILFAITETLKTGTMNAWTSLKRLELLDLSGNNKLGNNILPNISGLPSLKYLRLGETGLTGQIELCDIMAIKNLKELDLSDNRITAFINYNGTAHATAKIHETETMKSPTSRTMLELLDLSLSPTLGNSILSTVHGLPSLKHLWLQSSGLTGLIELHDIEAIKSLEKLDLSTNSITGFVDYIGCGQMQKLEMLDLSENKLRTLPACWANLSSLQSLDVFDNQLTGDISLSPLIHLRSLQVLELSANKFQIPHSFKAFANHTKLKSFTADSNHVILDDSKEGVHPLAHGLQLMELVLSNCGLITYPPILRHQYNLRHIDLSHNTLKGDFPTWLLENNLQLRALFMRNNSLTGALRLPTFAHNRARVIDISENKVEGHIPPPTGTTLPQLRLLDVSNNEFNGDIPCSLCDIKPLLYLYLSDNQLSGGLGNLTKGCFNLRWLILSNNHFTGEFPSFYSLASLEILDLQGNNFSGKIVSKMFNSSLKVLNLSNTSLEGPIPQDLCTLRGLEELDLSHNKLNGLMPSCLLNSSQLHYVYLHDNRLSGHITHAIDGAPQLLTLDLSYNDLTSDVPAWIANLTMLNALLLRGNQFHSQIPDELCKLDSLSMLDLSYNSLSGAIPPCLSNMTFSLTKVYASYLIQEANVNGLPDWIVPASTHECQDCQLYRLQEHVHFTTKGMSYDYKGRILQLMSGIDLSCNKLTGEIPSEIGNLGNLLALNLSHNSLWGPIPATISNMNNLEGLDLSHNSLNGSIPTALAELDFLEVFKVVSNNLSGKIPFEAHFMTFDASSYEGNPFLCGLPLSVNCKTGELLPSSEPKEFEDGWMDMEIFYISFGASSTATFIVVVLVALWINPHLGNVWFYFAKTFALSGYHLMEDNISRLRRVGNV</sequence>
<reference evidence="12" key="1">
    <citation type="submission" date="2022-04" db="EMBL/GenBank/DDBJ databases">
        <title>Carnegiea gigantea Genome sequencing and assembly v2.</title>
        <authorList>
            <person name="Copetti D."/>
            <person name="Sanderson M.J."/>
            <person name="Burquez A."/>
            <person name="Wojciechowski M.F."/>
        </authorList>
    </citation>
    <scope>NUCLEOTIDE SEQUENCE</scope>
    <source>
        <strain evidence="12">SGP5-SGP5p</strain>
        <tissue evidence="12">Aerial part</tissue>
    </source>
</reference>
<evidence type="ECO:0000256" key="6">
    <source>
        <dbReference type="ARBA" id="ARBA00022729"/>
    </source>
</evidence>
<keyword evidence="7" id="KW-0677">Repeat</keyword>
<evidence type="ECO:0000256" key="2">
    <source>
        <dbReference type="ARBA" id="ARBA00009592"/>
    </source>
</evidence>
<dbReference type="Pfam" id="PF13855">
    <property type="entry name" value="LRR_8"/>
    <property type="match status" value="2"/>
</dbReference>
<accession>A0A9Q1QAZ2</accession>
<evidence type="ECO:0000256" key="1">
    <source>
        <dbReference type="ARBA" id="ARBA00004162"/>
    </source>
</evidence>
<keyword evidence="5 11" id="KW-0812">Transmembrane</keyword>
<dbReference type="PRINTS" id="PR00019">
    <property type="entry name" value="LEURICHRPT"/>
</dbReference>
<keyword evidence="6" id="KW-0732">Signal</keyword>
<dbReference type="SUPFAM" id="SSF52058">
    <property type="entry name" value="L domain-like"/>
    <property type="match status" value="4"/>
</dbReference>
<comment type="similarity">
    <text evidence="2">Belongs to the RLP family.</text>
</comment>
<evidence type="ECO:0000256" key="5">
    <source>
        <dbReference type="ARBA" id="ARBA00022692"/>
    </source>
</evidence>
<dbReference type="PANTHER" id="PTHR48054:SF14">
    <property type="entry name" value="MDIS1-INTERACTING RECEPTOR LIKE KINASE 2-LIKE"/>
    <property type="match status" value="1"/>
</dbReference>
<proteinExistence type="inferred from homology"/>
<evidence type="ECO:0000256" key="11">
    <source>
        <dbReference type="SAM" id="Phobius"/>
    </source>
</evidence>
<evidence type="ECO:0000256" key="4">
    <source>
        <dbReference type="ARBA" id="ARBA00022614"/>
    </source>
</evidence>
<gene>
    <name evidence="12" type="ORF">Cgig2_027842</name>
</gene>
<evidence type="ECO:0000256" key="10">
    <source>
        <dbReference type="ARBA" id="ARBA00023180"/>
    </source>
</evidence>
<dbReference type="InterPro" id="IPR003591">
    <property type="entry name" value="Leu-rich_rpt_typical-subtyp"/>
</dbReference>
<dbReference type="OrthoDB" id="4691307at2759"/>
<dbReference type="InterPro" id="IPR052592">
    <property type="entry name" value="LRR-RLK"/>
</dbReference>
<protein>
    <submittedName>
        <fullName evidence="12">Uncharacterized protein</fullName>
    </submittedName>
</protein>
<comment type="subcellular location">
    <subcellularLocation>
        <location evidence="1">Cell membrane</location>
        <topology evidence="1">Single-pass membrane protein</topology>
    </subcellularLocation>
</comment>
<dbReference type="InterPro" id="IPR032675">
    <property type="entry name" value="LRR_dom_sf"/>
</dbReference>
<organism evidence="12 13">
    <name type="scientific">Carnegiea gigantea</name>
    <dbReference type="NCBI Taxonomy" id="171969"/>
    <lineage>
        <taxon>Eukaryota</taxon>
        <taxon>Viridiplantae</taxon>
        <taxon>Streptophyta</taxon>
        <taxon>Embryophyta</taxon>
        <taxon>Tracheophyta</taxon>
        <taxon>Spermatophyta</taxon>
        <taxon>Magnoliopsida</taxon>
        <taxon>eudicotyledons</taxon>
        <taxon>Gunneridae</taxon>
        <taxon>Pentapetalae</taxon>
        <taxon>Caryophyllales</taxon>
        <taxon>Cactineae</taxon>
        <taxon>Cactaceae</taxon>
        <taxon>Cactoideae</taxon>
        <taxon>Echinocereeae</taxon>
        <taxon>Carnegiea</taxon>
    </lineage>
</organism>
<feature type="transmembrane region" description="Helical" evidence="11">
    <location>
        <begin position="839"/>
        <end position="863"/>
    </location>
</feature>
<dbReference type="Gene3D" id="3.80.10.10">
    <property type="entry name" value="Ribonuclease Inhibitor"/>
    <property type="match status" value="3"/>
</dbReference>
<dbReference type="InterPro" id="IPR001611">
    <property type="entry name" value="Leu-rich_rpt"/>
</dbReference>
<keyword evidence="13" id="KW-1185">Reference proteome</keyword>
<evidence type="ECO:0000256" key="9">
    <source>
        <dbReference type="ARBA" id="ARBA00023136"/>
    </source>
</evidence>
<keyword evidence="10" id="KW-0325">Glycoprotein</keyword>
<dbReference type="FunFam" id="3.80.10.10:FF:000111">
    <property type="entry name" value="LRR receptor-like serine/threonine-protein kinase ERECTA"/>
    <property type="match status" value="1"/>
</dbReference>
<evidence type="ECO:0000256" key="3">
    <source>
        <dbReference type="ARBA" id="ARBA00022475"/>
    </source>
</evidence>
<evidence type="ECO:0000256" key="8">
    <source>
        <dbReference type="ARBA" id="ARBA00022989"/>
    </source>
</evidence>
<keyword evidence="8 11" id="KW-1133">Transmembrane helix</keyword>
<comment type="caution">
    <text evidence="12">The sequence shown here is derived from an EMBL/GenBank/DDBJ whole genome shotgun (WGS) entry which is preliminary data.</text>
</comment>
<evidence type="ECO:0000313" key="12">
    <source>
        <dbReference type="EMBL" id="KAJ8434999.1"/>
    </source>
</evidence>
<keyword evidence="9 11" id="KW-0472">Membrane</keyword>
<dbReference type="PROSITE" id="PS51450">
    <property type="entry name" value="LRR"/>
    <property type="match status" value="2"/>
</dbReference>
<dbReference type="FunFam" id="3.80.10.10:FF:000095">
    <property type="entry name" value="LRR receptor-like serine/threonine-protein kinase GSO1"/>
    <property type="match status" value="1"/>
</dbReference>
<dbReference type="GO" id="GO:0005886">
    <property type="term" value="C:plasma membrane"/>
    <property type="evidence" value="ECO:0007669"/>
    <property type="project" value="UniProtKB-SubCell"/>
</dbReference>
<dbReference type="Pfam" id="PF00560">
    <property type="entry name" value="LRR_1"/>
    <property type="match status" value="10"/>
</dbReference>
<dbReference type="EMBL" id="JAKOGI010000441">
    <property type="protein sequence ID" value="KAJ8434999.1"/>
    <property type="molecule type" value="Genomic_DNA"/>
</dbReference>
<evidence type="ECO:0000313" key="13">
    <source>
        <dbReference type="Proteomes" id="UP001153076"/>
    </source>
</evidence>
<evidence type="ECO:0000256" key="7">
    <source>
        <dbReference type="ARBA" id="ARBA00022737"/>
    </source>
</evidence>